<dbReference type="FunFam" id="3.40.50.1470:FF:000001">
    <property type="entry name" value="Peptidyl-tRNA hydrolase"/>
    <property type="match status" value="1"/>
</dbReference>
<keyword evidence="4 7" id="KW-0694">RNA-binding</keyword>
<feature type="binding site" evidence="7">
    <location>
        <position position="64"/>
    </location>
    <ligand>
        <name>tRNA</name>
        <dbReference type="ChEBI" id="CHEBI:17843"/>
    </ligand>
</feature>
<dbReference type="OMA" id="PNTYMNL"/>
<gene>
    <name evidence="7" type="primary">pth</name>
    <name evidence="8" type="ORF">LHGZ1_0311</name>
</gene>
<comment type="subcellular location">
    <subcellularLocation>
        <location evidence="7">Cytoplasm</location>
    </subcellularLocation>
</comment>
<dbReference type="PANTHER" id="PTHR17224:SF1">
    <property type="entry name" value="PEPTIDYL-TRNA HYDROLASE"/>
    <property type="match status" value="1"/>
</dbReference>
<evidence type="ECO:0000313" key="8">
    <source>
        <dbReference type="EMBL" id="ASJ23142.1"/>
    </source>
</evidence>
<feature type="site" description="Discriminates between blocked and unblocked aminoacyl-tRNA" evidence="7">
    <location>
        <position position="12"/>
    </location>
</feature>
<dbReference type="GeneID" id="75109457"/>
<evidence type="ECO:0000256" key="2">
    <source>
        <dbReference type="ARBA" id="ARBA00022555"/>
    </source>
</evidence>
<comment type="function">
    <text evidence="7">Hydrolyzes ribosome-free peptidyl-tRNAs (with 1 or more amino acids incorporated), which drop off the ribosome during protein synthesis, or as a result of ribosome stalling.</text>
</comment>
<comment type="similarity">
    <text evidence="5 7">Belongs to the PTH family.</text>
</comment>
<evidence type="ECO:0000256" key="4">
    <source>
        <dbReference type="ARBA" id="ARBA00022884"/>
    </source>
</evidence>
<dbReference type="OrthoDB" id="9800507at2"/>
<keyword evidence="2 7" id="KW-0820">tRNA-binding</keyword>
<dbReference type="Pfam" id="PF01195">
    <property type="entry name" value="Pept_tRNA_hydro"/>
    <property type="match status" value="1"/>
</dbReference>
<comment type="function">
    <text evidence="7">Catalyzes the release of premature peptidyl moieties from peptidyl-tRNA molecules trapped in stalled 50S ribosomal subunits, and thus maintains levels of free tRNAs and 50S ribosomes.</text>
</comment>
<keyword evidence="3 7" id="KW-0378">Hydrolase</keyword>
<feature type="binding site" evidence="7">
    <location>
        <position position="17"/>
    </location>
    <ligand>
        <name>tRNA</name>
        <dbReference type="ChEBI" id="CHEBI:17843"/>
    </ligand>
</feature>
<dbReference type="PANTHER" id="PTHR17224">
    <property type="entry name" value="PEPTIDYL-TRNA HYDROLASE"/>
    <property type="match status" value="1"/>
</dbReference>
<feature type="active site" description="Proton acceptor" evidence="7">
    <location>
        <position position="22"/>
    </location>
</feature>
<dbReference type="Proteomes" id="UP000197424">
    <property type="component" value="Chromosome"/>
</dbReference>
<comment type="catalytic activity">
    <reaction evidence="7">
        <text>an N-acyl-L-alpha-aminoacyl-tRNA + H2O = an N-acyl-L-amino acid + a tRNA + H(+)</text>
        <dbReference type="Rhea" id="RHEA:54448"/>
        <dbReference type="Rhea" id="RHEA-COMP:10123"/>
        <dbReference type="Rhea" id="RHEA-COMP:13883"/>
        <dbReference type="ChEBI" id="CHEBI:15377"/>
        <dbReference type="ChEBI" id="CHEBI:15378"/>
        <dbReference type="ChEBI" id="CHEBI:59874"/>
        <dbReference type="ChEBI" id="CHEBI:78442"/>
        <dbReference type="ChEBI" id="CHEBI:138191"/>
        <dbReference type="EC" id="3.1.1.29"/>
    </reaction>
</comment>
<dbReference type="RefSeq" id="WP_012695799.1">
    <property type="nucleotide sequence ID" value="NZ_CP022115.1"/>
</dbReference>
<sequence length="189" mass="20690">MSTIRLIVGLGNPGPEYAATRHNAGAWFTDQAARREHATPRLESKFFGLYARSGELHFVWPQTYMNASGKSVAAVARFYKILPEEILVVHDELDLPPGSARFKKGGGHGGHNGLRDIHSALGTPDYWRLRLGIGHPGDKSQVAHFVLKPPRSEEQTLIDIAIGHALDTLPDVLRGDFPAAMKTLHTAAK</sequence>
<evidence type="ECO:0000256" key="1">
    <source>
        <dbReference type="ARBA" id="ARBA00013260"/>
    </source>
</evidence>
<feature type="site" description="Stabilizes the basic form of H active site to accept a proton" evidence="7">
    <location>
        <position position="91"/>
    </location>
</feature>
<name>A0A248LEU2_9NEIS</name>
<comment type="subunit">
    <text evidence="7">Monomer.</text>
</comment>
<dbReference type="PROSITE" id="PS01196">
    <property type="entry name" value="PEPT_TRNA_HYDROL_2"/>
    <property type="match status" value="1"/>
</dbReference>
<reference evidence="9" key="1">
    <citation type="submission" date="2017-06" db="EMBL/GenBank/DDBJ databases">
        <title>Whole genome sequence of Laribacter hongkongensis LHGZ1.</title>
        <authorList>
            <person name="Chen D."/>
            <person name="Wu H."/>
            <person name="Chen J."/>
        </authorList>
    </citation>
    <scope>NUCLEOTIDE SEQUENCE [LARGE SCALE GENOMIC DNA]</scope>
    <source>
        <strain evidence="9">LHGZ1</strain>
    </source>
</reference>
<proteinExistence type="inferred from homology"/>
<evidence type="ECO:0000313" key="9">
    <source>
        <dbReference type="Proteomes" id="UP000197424"/>
    </source>
</evidence>
<dbReference type="InterPro" id="IPR018171">
    <property type="entry name" value="Pept_tRNA_hydro_CS"/>
</dbReference>
<organism evidence="8 9">
    <name type="scientific">Laribacter hongkongensis</name>
    <dbReference type="NCBI Taxonomy" id="168471"/>
    <lineage>
        <taxon>Bacteria</taxon>
        <taxon>Pseudomonadati</taxon>
        <taxon>Pseudomonadota</taxon>
        <taxon>Betaproteobacteria</taxon>
        <taxon>Neisseriales</taxon>
        <taxon>Aquaspirillaceae</taxon>
        <taxon>Laribacter</taxon>
    </lineage>
</organism>
<dbReference type="EMBL" id="CP022115">
    <property type="protein sequence ID" value="ASJ23142.1"/>
    <property type="molecule type" value="Genomic_DNA"/>
</dbReference>
<evidence type="ECO:0000256" key="3">
    <source>
        <dbReference type="ARBA" id="ARBA00022801"/>
    </source>
</evidence>
<evidence type="ECO:0000256" key="5">
    <source>
        <dbReference type="ARBA" id="ARBA00038063"/>
    </source>
</evidence>
<dbReference type="InterPro" id="IPR036416">
    <property type="entry name" value="Pept_tRNA_hydro_sf"/>
</dbReference>
<keyword evidence="7" id="KW-0963">Cytoplasm</keyword>
<protein>
    <recommendedName>
        <fullName evidence="6 7">Peptidyl-tRNA hydrolase</fullName>
        <shortName evidence="7">Pth</shortName>
        <ecNumber evidence="1 7">3.1.1.29</ecNumber>
    </recommendedName>
</protein>
<evidence type="ECO:0000256" key="7">
    <source>
        <dbReference type="HAMAP-Rule" id="MF_00083"/>
    </source>
</evidence>
<dbReference type="AlphaFoldDB" id="A0A248LEU2"/>
<dbReference type="GO" id="GO:0072344">
    <property type="term" value="P:rescue of stalled ribosome"/>
    <property type="evidence" value="ECO:0007669"/>
    <property type="project" value="UniProtKB-UniRule"/>
</dbReference>
<dbReference type="InterPro" id="IPR001328">
    <property type="entry name" value="Pept_tRNA_hydro"/>
</dbReference>
<dbReference type="HAMAP" id="MF_00083">
    <property type="entry name" value="Pept_tRNA_hydro_bact"/>
    <property type="match status" value="1"/>
</dbReference>
<feature type="binding site" evidence="7">
    <location>
        <position position="112"/>
    </location>
    <ligand>
        <name>tRNA</name>
        <dbReference type="ChEBI" id="CHEBI:17843"/>
    </ligand>
</feature>
<dbReference type="SMR" id="A0A248LEU2"/>
<dbReference type="CDD" id="cd00462">
    <property type="entry name" value="PTH"/>
    <property type="match status" value="1"/>
</dbReference>
<dbReference type="EC" id="3.1.1.29" evidence="1 7"/>
<dbReference type="GO" id="GO:0006515">
    <property type="term" value="P:protein quality control for misfolded or incompletely synthesized proteins"/>
    <property type="evidence" value="ECO:0007669"/>
    <property type="project" value="UniProtKB-UniRule"/>
</dbReference>
<dbReference type="GO" id="GO:0000049">
    <property type="term" value="F:tRNA binding"/>
    <property type="evidence" value="ECO:0007669"/>
    <property type="project" value="UniProtKB-UniRule"/>
</dbReference>
<dbReference type="Gene3D" id="3.40.50.1470">
    <property type="entry name" value="Peptidyl-tRNA hydrolase"/>
    <property type="match status" value="1"/>
</dbReference>
<evidence type="ECO:0000256" key="6">
    <source>
        <dbReference type="ARBA" id="ARBA00050038"/>
    </source>
</evidence>
<feature type="binding site" evidence="7">
    <location>
        <position position="66"/>
    </location>
    <ligand>
        <name>tRNA</name>
        <dbReference type="ChEBI" id="CHEBI:17843"/>
    </ligand>
</feature>
<dbReference type="SUPFAM" id="SSF53178">
    <property type="entry name" value="Peptidyl-tRNA hydrolase-like"/>
    <property type="match status" value="1"/>
</dbReference>
<dbReference type="GO" id="GO:0005737">
    <property type="term" value="C:cytoplasm"/>
    <property type="evidence" value="ECO:0007669"/>
    <property type="project" value="UniProtKB-SubCell"/>
</dbReference>
<accession>A0A248LEU2</accession>
<dbReference type="GO" id="GO:0004045">
    <property type="term" value="F:peptidyl-tRNA hydrolase activity"/>
    <property type="evidence" value="ECO:0007669"/>
    <property type="project" value="UniProtKB-UniRule"/>
</dbReference>
<dbReference type="NCBIfam" id="TIGR00447">
    <property type="entry name" value="pth"/>
    <property type="match status" value="1"/>
</dbReference>